<dbReference type="PANTHER" id="PTHR37610">
    <property type="entry name" value="CCHC-TYPE DOMAIN-CONTAINING PROTEIN"/>
    <property type="match status" value="1"/>
</dbReference>
<dbReference type="Pfam" id="PF22936">
    <property type="entry name" value="Pol_BBD"/>
    <property type="match status" value="1"/>
</dbReference>
<evidence type="ECO:0008006" key="6">
    <source>
        <dbReference type="Google" id="ProtNLM"/>
    </source>
</evidence>
<comment type="caution">
    <text evidence="4">The sequence shown here is derived from an EMBL/GenBank/DDBJ whole genome shotgun (WGS) entry which is preliminary data.</text>
</comment>
<sequence length="710" mass="78966">MAETPSSSINQSKDGSVAKSTDSNSGFYRRDPLYLHPTDHTGLQLVTILLTTSNYMIWSRFMKMALKSKNKLGFVDGSCPKPTDENSDRFFQWTFVDSTVTAWIVNSMTKELAEAYVFTTSARRLWKTLEDKYGKADKPQAFNIKKRLAAMKQNGDSLAAYSNKLEKYWEELNTLEPKLRCSGDSTHCCDANKQLDDRDSSNQVMQFLMGLDDCYDTVVNNILMLDPIPSYNKVYAIVATIESKKVVVAEEVASTESSALAVKTFEQQRNNFASKNTNSGFKKDVKKTDRFCTSCNKPGHMEDTCFKKHGIPEWYKEYKNQRAVKSQSFSGNVSTTDSASQSTKGFDMTAFSEMIQQEVTKFMKNKTHAEEKNVSPTCFVDFTGNTPTSCSDAFFKEGNWIIDSGASSHISGSLQLFSSLRDVNNKNTVSLPDGTVKKVKYMGEVQLTAKIILKDVLYVPDFHYNLISVHRLAEGGQIQFVFTDSACFVQDLSNKAVLAVGHVQKHLYILNKKQLNMLAVCNSDTISHNLLSCRTIESNIAWHARLGHPSDNVLFKAGFNSTGSTNPVCDGYKVFELATGKTMVSRDIHFYESVFPYQSKRANSSDTVPLPVFNGPNSVDFTDHMFDQNVIPLSSSSTDGLPLAQDTSHELSPSSSSESQNESVPMNSTSVSSQAALRRSVRVTCQNPSSSSNIISYVSKLTLARDNVSC</sequence>
<proteinExistence type="predicted"/>
<evidence type="ECO:0000256" key="1">
    <source>
        <dbReference type="SAM" id="MobiDB-lite"/>
    </source>
</evidence>
<dbReference type="OrthoDB" id="690436at2759"/>
<feature type="compositionally biased region" description="Polar residues" evidence="1">
    <location>
        <begin position="664"/>
        <end position="675"/>
    </location>
</feature>
<dbReference type="PANTHER" id="PTHR37610:SF40">
    <property type="entry name" value="OS01G0909600 PROTEIN"/>
    <property type="match status" value="1"/>
</dbReference>
<dbReference type="InterPro" id="IPR029472">
    <property type="entry name" value="Copia-like_N"/>
</dbReference>
<feature type="compositionally biased region" description="Low complexity" evidence="1">
    <location>
        <begin position="650"/>
        <end position="663"/>
    </location>
</feature>
<feature type="domain" description="Retrovirus-related Pol polyprotein from transposon TNT 1-94-like beta-barrel" evidence="3">
    <location>
        <begin position="400"/>
        <end position="476"/>
    </location>
</feature>
<reference evidence="4" key="1">
    <citation type="submission" date="2020-09" db="EMBL/GenBank/DDBJ databases">
        <title>Genome-Enabled Discovery of Anthraquinone Biosynthesis in Senna tora.</title>
        <authorList>
            <person name="Kang S.-H."/>
            <person name="Pandey R.P."/>
            <person name="Lee C.-M."/>
            <person name="Sim J.-S."/>
            <person name="Jeong J.-T."/>
            <person name="Choi B.-S."/>
            <person name="Jung M."/>
            <person name="Ginzburg D."/>
            <person name="Zhao K."/>
            <person name="Won S.Y."/>
            <person name="Oh T.-J."/>
            <person name="Yu Y."/>
            <person name="Kim N.-H."/>
            <person name="Lee O.R."/>
            <person name="Lee T.-H."/>
            <person name="Bashyal P."/>
            <person name="Kim T.-S."/>
            <person name="Lee W.-H."/>
            <person name="Kawkins C."/>
            <person name="Kim C.-K."/>
            <person name="Kim J.S."/>
            <person name="Ahn B.O."/>
            <person name="Rhee S.Y."/>
            <person name="Sohng J.K."/>
        </authorList>
    </citation>
    <scope>NUCLEOTIDE SEQUENCE</scope>
    <source>
        <tissue evidence="4">Leaf</tissue>
    </source>
</reference>
<feature type="domain" description="Retrotransposon Copia-like N-terminal" evidence="2">
    <location>
        <begin position="36"/>
        <end position="83"/>
    </location>
</feature>
<protein>
    <recommendedName>
        <fullName evidence="6">GAG-pre-integrase domain-containing protein</fullName>
    </recommendedName>
</protein>
<gene>
    <name evidence="4" type="ORF">G2W53_025153</name>
</gene>
<keyword evidence="5" id="KW-1185">Reference proteome</keyword>
<organism evidence="4 5">
    <name type="scientific">Senna tora</name>
    <dbReference type="NCBI Taxonomy" id="362788"/>
    <lineage>
        <taxon>Eukaryota</taxon>
        <taxon>Viridiplantae</taxon>
        <taxon>Streptophyta</taxon>
        <taxon>Embryophyta</taxon>
        <taxon>Tracheophyta</taxon>
        <taxon>Spermatophyta</taxon>
        <taxon>Magnoliopsida</taxon>
        <taxon>eudicotyledons</taxon>
        <taxon>Gunneridae</taxon>
        <taxon>Pentapetalae</taxon>
        <taxon>rosids</taxon>
        <taxon>fabids</taxon>
        <taxon>Fabales</taxon>
        <taxon>Fabaceae</taxon>
        <taxon>Caesalpinioideae</taxon>
        <taxon>Cassia clade</taxon>
        <taxon>Senna</taxon>
    </lineage>
</organism>
<evidence type="ECO:0000259" key="3">
    <source>
        <dbReference type="Pfam" id="PF22936"/>
    </source>
</evidence>
<dbReference type="EMBL" id="JAAIUW010000008">
    <property type="protein sequence ID" value="KAF7819698.1"/>
    <property type="molecule type" value="Genomic_DNA"/>
</dbReference>
<dbReference type="AlphaFoldDB" id="A0A834TCY4"/>
<accession>A0A834TCY4</accession>
<evidence type="ECO:0000313" key="5">
    <source>
        <dbReference type="Proteomes" id="UP000634136"/>
    </source>
</evidence>
<evidence type="ECO:0000259" key="2">
    <source>
        <dbReference type="Pfam" id="PF14244"/>
    </source>
</evidence>
<evidence type="ECO:0000313" key="4">
    <source>
        <dbReference type="EMBL" id="KAF7819698.1"/>
    </source>
</evidence>
<feature type="region of interest" description="Disordered" evidence="1">
    <location>
        <begin position="636"/>
        <end position="675"/>
    </location>
</feature>
<name>A0A834TCY4_9FABA</name>
<feature type="region of interest" description="Disordered" evidence="1">
    <location>
        <begin position="1"/>
        <end position="24"/>
    </location>
</feature>
<dbReference type="InterPro" id="IPR054722">
    <property type="entry name" value="PolX-like_BBD"/>
</dbReference>
<dbReference type="Proteomes" id="UP000634136">
    <property type="component" value="Unassembled WGS sequence"/>
</dbReference>
<dbReference type="Pfam" id="PF14244">
    <property type="entry name" value="Retrotran_gag_3"/>
    <property type="match status" value="1"/>
</dbReference>